<dbReference type="Pfam" id="PF22669">
    <property type="entry name" value="Exo_endo_phos2"/>
    <property type="match status" value="1"/>
</dbReference>
<feature type="region of interest" description="Disordered" evidence="1">
    <location>
        <begin position="591"/>
        <end position="716"/>
    </location>
</feature>
<feature type="compositionally biased region" description="Polar residues" evidence="1">
    <location>
        <begin position="1096"/>
        <end position="1111"/>
    </location>
</feature>
<feature type="region of interest" description="Disordered" evidence="1">
    <location>
        <begin position="763"/>
        <end position="833"/>
    </location>
</feature>
<evidence type="ECO:0000313" key="4">
    <source>
        <dbReference type="Proteomes" id="UP000054560"/>
    </source>
</evidence>
<dbReference type="STRING" id="667725.A0A0L0FKZ5"/>
<feature type="compositionally biased region" description="Basic and acidic residues" evidence="1">
    <location>
        <begin position="671"/>
        <end position="683"/>
    </location>
</feature>
<reference evidence="3 4" key="1">
    <citation type="submission" date="2011-02" db="EMBL/GenBank/DDBJ databases">
        <title>The Genome Sequence of Sphaeroforma arctica JP610.</title>
        <authorList>
            <consortium name="The Broad Institute Genome Sequencing Platform"/>
            <person name="Russ C."/>
            <person name="Cuomo C."/>
            <person name="Young S.K."/>
            <person name="Zeng Q."/>
            <person name="Gargeya S."/>
            <person name="Alvarado L."/>
            <person name="Berlin A."/>
            <person name="Chapman S.B."/>
            <person name="Chen Z."/>
            <person name="Freedman E."/>
            <person name="Gellesch M."/>
            <person name="Goldberg J."/>
            <person name="Griggs A."/>
            <person name="Gujja S."/>
            <person name="Heilman E."/>
            <person name="Heiman D."/>
            <person name="Howarth C."/>
            <person name="Mehta T."/>
            <person name="Neiman D."/>
            <person name="Pearson M."/>
            <person name="Roberts A."/>
            <person name="Saif S."/>
            <person name="Shea T."/>
            <person name="Shenoy N."/>
            <person name="Sisk P."/>
            <person name="Stolte C."/>
            <person name="Sykes S."/>
            <person name="White J."/>
            <person name="Yandava C."/>
            <person name="Burger G."/>
            <person name="Gray M.W."/>
            <person name="Holland P.W.H."/>
            <person name="King N."/>
            <person name="Lang F.B.F."/>
            <person name="Roger A.J."/>
            <person name="Ruiz-Trillo I."/>
            <person name="Haas B."/>
            <person name="Nusbaum C."/>
            <person name="Birren B."/>
        </authorList>
    </citation>
    <scope>NUCLEOTIDE SEQUENCE [LARGE SCALE GENOMIC DNA]</scope>
    <source>
        <strain evidence="3 4">JP610</strain>
    </source>
</reference>
<feature type="compositionally biased region" description="Basic and acidic residues" evidence="1">
    <location>
        <begin position="1130"/>
        <end position="1163"/>
    </location>
</feature>
<dbReference type="GO" id="GO:0004439">
    <property type="term" value="F:phosphatidylinositol-4,5-bisphosphate 5-phosphatase activity"/>
    <property type="evidence" value="ECO:0007669"/>
    <property type="project" value="TreeGrafter"/>
</dbReference>
<feature type="compositionally biased region" description="Low complexity" evidence="1">
    <location>
        <begin position="591"/>
        <end position="605"/>
    </location>
</feature>
<dbReference type="InterPro" id="IPR000300">
    <property type="entry name" value="IPPc"/>
</dbReference>
<feature type="compositionally biased region" description="Gly residues" evidence="1">
    <location>
        <begin position="882"/>
        <end position="893"/>
    </location>
</feature>
<feature type="region of interest" description="Disordered" evidence="1">
    <location>
        <begin position="1096"/>
        <end position="1199"/>
    </location>
</feature>
<dbReference type="EMBL" id="KQ242831">
    <property type="protein sequence ID" value="KNC77131.1"/>
    <property type="molecule type" value="Genomic_DNA"/>
</dbReference>
<name>A0A0L0FKZ5_9EUKA</name>
<feature type="compositionally biased region" description="Polar residues" evidence="1">
    <location>
        <begin position="936"/>
        <end position="950"/>
    </location>
</feature>
<feature type="region of interest" description="Disordered" evidence="1">
    <location>
        <begin position="1020"/>
        <end position="1063"/>
    </location>
</feature>
<feature type="compositionally biased region" description="Basic residues" evidence="1">
    <location>
        <begin position="657"/>
        <end position="670"/>
    </location>
</feature>
<gene>
    <name evidence="3" type="ORF">SARC_10401</name>
</gene>
<proteinExistence type="predicted"/>
<feature type="compositionally biased region" description="Low complexity" evidence="1">
    <location>
        <begin position="862"/>
        <end position="877"/>
    </location>
</feature>
<dbReference type="InterPro" id="IPR036691">
    <property type="entry name" value="Endo/exonu/phosph_ase_sf"/>
</dbReference>
<evidence type="ECO:0000256" key="1">
    <source>
        <dbReference type="SAM" id="MobiDB-lite"/>
    </source>
</evidence>
<feature type="compositionally biased region" description="Basic and acidic residues" evidence="1">
    <location>
        <begin position="785"/>
        <end position="797"/>
    </location>
</feature>
<dbReference type="Proteomes" id="UP000054560">
    <property type="component" value="Unassembled WGS sequence"/>
</dbReference>
<organism evidence="3 4">
    <name type="scientific">Sphaeroforma arctica JP610</name>
    <dbReference type="NCBI Taxonomy" id="667725"/>
    <lineage>
        <taxon>Eukaryota</taxon>
        <taxon>Ichthyosporea</taxon>
        <taxon>Ichthyophonida</taxon>
        <taxon>Sphaeroforma</taxon>
    </lineage>
</organism>
<feature type="compositionally biased region" description="Basic and acidic residues" evidence="1">
    <location>
        <begin position="733"/>
        <end position="742"/>
    </location>
</feature>
<dbReference type="eggNOG" id="KOG0565">
    <property type="taxonomic scope" value="Eukaryota"/>
</dbReference>
<dbReference type="OrthoDB" id="62798at2759"/>
<feature type="compositionally biased region" description="Polar residues" evidence="1">
    <location>
        <begin position="1182"/>
        <end position="1193"/>
    </location>
</feature>
<dbReference type="Gene3D" id="3.60.10.10">
    <property type="entry name" value="Endonuclease/exonuclease/phosphatase"/>
    <property type="match status" value="2"/>
</dbReference>
<feature type="domain" description="Inositol polyphosphate-related phosphatase" evidence="2">
    <location>
        <begin position="19"/>
        <end position="315"/>
    </location>
</feature>
<dbReference type="SUPFAM" id="SSF56219">
    <property type="entry name" value="DNase I-like"/>
    <property type="match status" value="1"/>
</dbReference>
<feature type="region of interest" description="Disordered" evidence="1">
    <location>
        <begin position="729"/>
        <end position="750"/>
    </location>
</feature>
<dbReference type="GO" id="GO:0046856">
    <property type="term" value="P:phosphatidylinositol dephosphorylation"/>
    <property type="evidence" value="ECO:0007669"/>
    <property type="project" value="InterPro"/>
</dbReference>
<sequence length="1199" mass="131774">MLVERDADVRTRMNGNAVRDLVIHIATWNLGNARPPDDLEAWAAPDKGCDIIAVGVQESVYEDDKEQLLTKLTVACGDRYVFLSRTGMFSSASHKIPKKGRQYADNIKLFIFISREHIGHIVKLTKDSVPTGIGVDYGLGHNKGGVGISFGLYGKRYCFINSHLWCDRILWRVRPGCQVRCEEYSSVPSISTSDHTPVFGRYVALGSSHVPRATGLTPLRLHISNLSVEFTHSLPDEEADDKTTEDGDMIWSDIDLKGGAARQGWVVLLGNDRIKDLIVLAKDLSKPQHGEVDLWYANEKELRTATVELVVMSVHKGKEGKDNKAKRKYSLGECSIPLQDVGMKEMRYDLWRSGVVVGFLRAVFSVVTLYSETKRRPSRVKDETHDAYISPAVETRTLSGLLEVARVDSGGYFSDSGGIGTERPSMTNRSKSSLSQPDLALESTPPDSGRVSPRSKKKSILHKLKPTTPSGSSKRKSLNVKRSSATAPVRPFSVHSDFRFTPDERESAMDFTRSLAQVGRVCTCGNMSDCLKCKATGSKALRDSLKSCKDKILSNFKVELDGTSRRRIAVDNKDKLMREILREEAIIYNSTHSQHTGTQHSSTSSLTADSNGREVSKAPVHALSPITSPEVQGKGTPGDTDRGRQYVRMLSTEVPAKRGKDHKGKKKRNRDRSASDGSHKKFDPAMLVLPLTSLSRPKSPKGKRSPLISSQSMQNTTTHTIHTTPNYTAHQHTHADTYDHTSRQAQLAASTSDDLRVVMPTYEPFYSQPSPPVSSRKSRTRLKKIGSDGHSDSEVIDSKVTASTRSSLLDRMKPTRKRSISKQETQRDKEESASLLVNCDSPVGLRNVLCEPFMLGMDSANSAPASVGSSAVGSPNALTPTGSGGSQSNGDHGGSSRRSGGKDKHKSGHRTSVTNKVNRIFGRKSSDLQVTDIPPQDTSSRAGSHTKPSVQSVVLNKLRSISPRQSNVDVWAAPLLSDDLNDRDREMPRRNSATKVITPHSTNALPSTASSPGIILDSSAQAHAHERRRSTSSDVHGMTQNTTYHPNDSPPSQANAPTDDMQHHTSAEALTFDDLQSAGHSSEHKRYSSIVADLNSPTVSEAGGPSNSSTGGTDGDRNKILQKFKRHTKGDKDKDAKECKPVKEFRDGKLGRDHKDHNGSKRDKKDRRDKRCDKSVERTKDMQVQLSSSNWNYPSVDEI</sequence>
<protein>
    <recommendedName>
        <fullName evidence="2">Inositol polyphosphate-related phosphatase domain-containing protein</fullName>
    </recommendedName>
</protein>
<dbReference type="GeneID" id="25910905"/>
<dbReference type="PANTHER" id="PTHR11200">
    <property type="entry name" value="INOSITOL 5-PHOSPHATASE"/>
    <property type="match status" value="1"/>
</dbReference>
<feature type="compositionally biased region" description="Basic residues" evidence="1">
    <location>
        <begin position="453"/>
        <end position="465"/>
    </location>
</feature>
<dbReference type="RefSeq" id="XP_014151033.1">
    <property type="nucleotide sequence ID" value="XM_014295558.1"/>
</dbReference>
<accession>A0A0L0FKZ5</accession>
<feature type="region of interest" description="Disordered" evidence="1">
    <location>
        <begin position="413"/>
        <end position="486"/>
    </location>
</feature>
<feature type="region of interest" description="Disordered" evidence="1">
    <location>
        <begin position="862"/>
        <end position="950"/>
    </location>
</feature>
<feature type="compositionally biased region" description="Basic residues" evidence="1">
    <location>
        <begin position="1120"/>
        <end position="1129"/>
    </location>
</feature>
<evidence type="ECO:0000313" key="3">
    <source>
        <dbReference type="EMBL" id="KNC77131.1"/>
    </source>
</evidence>
<dbReference type="InterPro" id="IPR046985">
    <property type="entry name" value="IP5"/>
</dbReference>
<feature type="compositionally biased region" description="Basic and acidic residues" evidence="1">
    <location>
        <begin position="1169"/>
        <end position="1181"/>
    </location>
</feature>
<feature type="compositionally biased region" description="Polar residues" evidence="1">
    <location>
        <begin position="1032"/>
        <end position="1056"/>
    </location>
</feature>
<dbReference type="AlphaFoldDB" id="A0A0L0FKZ5"/>
<feature type="compositionally biased region" description="Polar residues" evidence="1">
    <location>
        <begin position="424"/>
        <end position="436"/>
    </location>
</feature>
<dbReference type="SMART" id="SM00128">
    <property type="entry name" value="IPPc"/>
    <property type="match status" value="1"/>
</dbReference>
<evidence type="ECO:0000259" key="2">
    <source>
        <dbReference type="SMART" id="SM00128"/>
    </source>
</evidence>
<keyword evidence="4" id="KW-1185">Reference proteome</keyword>